<dbReference type="InterPro" id="IPR042099">
    <property type="entry name" value="ANL_N_sf"/>
</dbReference>
<reference evidence="5 6" key="1">
    <citation type="submission" date="2021-01" db="EMBL/GenBank/DDBJ databases">
        <title>Whole genome shotgun sequence of Microbispora amethystogenes NBRC 101907.</title>
        <authorList>
            <person name="Komaki H."/>
            <person name="Tamura T."/>
        </authorList>
    </citation>
    <scope>NUCLEOTIDE SEQUENCE [LARGE SCALE GENOMIC DNA]</scope>
    <source>
        <strain evidence="5 6">NBRC 101907</strain>
    </source>
</reference>
<dbReference type="PANTHER" id="PTHR43201">
    <property type="entry name" value="ACYL-COA SYNTHETASE"/>
    <property type="match status" value="1"/>
</dbReference>
<dbReference type="RefSeq" id="WP_204283788.1">
    <property type="nucleotide sequence ID" value="NZ_BAABEJ010000001.1"/>
</dbReference>
<evidence type="ECO:0000259" key="4">
    <source>
        <dbReference type="Pfam" id="PF00501"/>
    </source>
</evidence>
<dbReference type="Pfam" id="PF00501">
    <property type="entry name" value="AMP-binding"/>
    <property type="match status" value="2"/>
</dbReference>
<dbReference type="Proteomes" id="UP000651728">
    <property type="component" value="Unassembled WGS sequence"/>
</dbReference>
<feature type="compositionally biased region" description="Gly residues" evidence="3">
    <location>
        <begin position="521"/>
        <end position="532"/>
    </location>
</feature>
<evidence type="ECO:0000256" key="1">
    <source>
        <dbReference type="ARBA" id="ARBA00006432"/>
    </source>
</evidence>
<accession>A0ABQ4F6C6</accession>
<evidence type="ECO:0000256" key="2">
    <source>
        <dbReference type="ARBA" id="ARBA00022598"/>
    </source>
</evidence>
<evidence type="ECO:0000313" key="5">
    <source>
        <dbReference type="EMBL" id="GIH30340.1"/>
    </source>
</evidence>
<dbReference type="Gene3D" id="3.30.300.30">
    <property type="match status" value="1"/>
</dbReference>
<dbReference type="Gene3D" id="3.40.50.12780">
    <property type="entry name" value="N-terminal domain of ligase-like"/>
    <property type="match status" value="1"/>
</dbReference>
<dbReference type="EMBL" id="BOOB01000003">
    <property type="protein sequence ID" value="GIH30340.1"/>
    <property type="molecule type" value="Genomic_DNA"/>
</dbReference>
<dbReference type="InterPro" id="IPR045851">
    <property type="entry name" value="AMP-bd_C_sf"/>
</dbReference>
<organism evidence="5 6">
    <name type="scientific">Microbispora amethystogenes</name>
    <dbReference type="NCBI Taxonomy" id="1427754"/>
    <lineage>
        <taxon>Bacteria</taxon>
        <taxon>Bacillati</taxon>
        <taxon>Actinomycetota</taxon>
        <taxon>Actinomycetes</taxon>
        <taxon>Streptosporangiales</taxon>
        <taxon>Streptosporangiaceae</taxon>
        <taxon>Microbispora</taxon>
    </lineage>
</organism>
<feature type="region of interest" description="Disordered" evidence="3">
    <location>
        <begin position="412"/>
        <end position="440"/>
    </location>
</feature>
<sequence length="541" mass="54898">MPVADRVLLHATARPHQVAVSGPGGDLTYAELAGRAGRAARHLRDRGAGRGALVAAGQADPVDLLVAVLAADLAGATPLLCDHTWSAERREQVMAAVPVAARFDAPLPGADGPPVRHDPAPGDLTWACFSSGSTGRPRAVVRTRASWTGSFPHLDELTGIGPDDVVLIPGPLVSSLYGFAAAHTLAAGATAVVPGRWSPGALAGQLSRATAVHVVPHCLPAVLDVLEAAGGPLRTAVVGGAALDPGARTRAAGAGVRVVSYYGATELSFVAVDADGRGLRPFPGVEIDVRPEPGHALGEVWVRSPWLCEGYLAGAAGPLRRDGDGWTTVGDLAEPYRPGEVLRLRGRGDGAIQTGGATVVPEDVEEVLRKVPGVNDVVVVGTPHPYLGAVVTAVVETVVETAARAITDGTVANSACGPAEDDPEGAAESGAKGSGEGAVRSDGLLRGALEGVARAELDPAQRPRRWYATRSLPRTAAGKPARGLLAAHLAARFAGESVGSASQSSGNGHPESSHPESSGAMIGGPETGGPETGGPEIWRLG</sequence>
<keyword evidence="2" id="KW-0436">Ligase</keyword>
<feature type="domain" description="AMP-dependent synthetase/ligase" evidence="4">
    <location>
        <begin position="113"/>
        <end position="312"/>
    </location>
</feature>
<evidence type="ECO:0000313" key="6">
    <source>
        <dbReference type="Proteomes" id="UP000651728"/>
    </source>
</evidence>
<feature type="region of interest" description="Disordered" evidence="3">
    <location>
        <begin position="497"/>
        <end position="541"/>
    </location>
</feature>
<keyword evidence="6" id="KW-1185">Reference proteome</keyword>
<comment type="similarity">
    <text evidence="1">Belongs to the ATP-dependent AMP-binding enzyme family.</text>
</comment>
<dbReference type="InterPro" id="IPR000873">
    <property type="entry name" value="AMP-dep_synth/lig_dom"/>
</dbReference>
<protein>
    <recommendedName>
        <fullName evidence="4">AMP-dependent synthetase/ligase domain-containing protein</fullName>
    </recommendedName>
</protein>
<evidence type="ECO:0000256" key="3">
    <source>
        <dbReference type="SAM" id="MobiDB-lite"/>
    </source>
</evidence>
<name>A0ABQ4F6C6_9ACTN</name>
<feature type="domain" description="AMP-dependent synthetase/ligase" evidence="4">
    <location>
        <begin position="11"/>
        <end position="99"/>
    </location>
</feature>
<comment type="caution">
    <text evidence="5">The sequence shown here is derived from an EMBL/GenBank/DDBJ whole genome shotgun (WGS) entry which is preliminary data.</text>
</comment>
<proteinExistence type="inferred from homology"/>
<dbReference type="PANTHER" id="PTHR43201:SF5">
    <property type="entry name" value="MEDIUM-CHAIN ACYL-COA LIGASE ACSF2, MITOCHONDRIAL"/>
    <property type="match status" value="1"/>
</dbReference>
<gene>
    <name evidence="5" type="ORF">Mam01_05040</name>
</gene>
<dbReference type="SUPFAM" id="SSF56801">
    <property type="entry name" value="Acetyl-CoA synthetase-like"/>
    <property type="match status" value="1"/>
</dbReference>